<dbReference type="GO" id="GO:0003677">
    <property type="term" value="F:DNA binding"/>
    <property type="evidence" value="ECO:0007669"/>
    <property type="project" value="UniProtKB-UniRule"/>
</dbReference>
<evidence type="ECO:0000313" key="8">
    <source>
        <dbReference type="Proteomes" id="UP000198418"/>
    </source>
</evidence>
<dbReference type="Proteomes" id="UP000198418">
    <property type="component" value="Unassembled WGS sequence"/>
</dbReference>
<reference evidence="8" key="1">
    <citation type="submission" date="2017-06" db="EMBL/GenBank/DDBJ databases">
        <authorList>
            <person name="Varghese N."/>
            <person name="Submissions S."/>
        </authorList>
    </citation>
    <scope>NUCLEOTIDE SEQUENCE [LARGE SCALE GENOMIC DNA]</scope>
    <source>
        <strain evidence="8">DSM 137</strain>
    </source>
</reference>
<comment type="similarity">
    <text evidence="2 6">Belongs to the transposase mutator family.</text>
</comment>
<dbReference type="EMBL" id="FYDG01000001">
    <property type="protein sequence ID" value="SNB50916.1"/>
    <property type="molecule type" value="Genomic_DNA"/>
</dbReference>
<keyword evidence="6" id="KW-0814">Transposable element</keyword>
<dbReference type="AlphaFoldDB" id="A0A212PVQ7"/>
<organism evidence="7 8">
    <name type="scientific">Rhodoblastus acidophilus</name>
    <name type="common">Rhodopseudomonas acidophila</name>
    <dbReference type="NCBI Taxonomy" id="1074"/>
    <lineage>
        <taxon>Bacteria</taxon>
        <taxon>Pseudomonadati</taxon>
        <taxon>Pseudomonadota</taxon>
        <taxon>Alphaproteobacteria</taxon>
        <taxon>Hyphomicrobiales</taxon>
        <taxon>Rhodoblastaceae</taxon>
        <taxon>Rhodoblastus</taxon>
    </lineage>
</organism>
<gene>
    <name evidence="7" type="ORF">SAMN06265338_1011</name>
</gene>
<dbReference type="RefSeq" id="WP_176440398.1">
    <property type="nucleotide sequence ID" value="NZ_FYDG01000001.1"/>
</dbReference>
<proteinExistence type="inferred from homology"/>
<evidence type="ECO:0000256" key="1">
    <source>
        <dbReference type="ARBA" id="ARBA00002190"/>
    </source>
</evidence>
<evidence type="ECO:0000256" key="3">
    <source>
        <dbReference type="ARBA" id="ARBA00022578"/>
    </source>
</evidence>
<comment type="function">
    <text evidence="1 6">Required for the transposition of the insertion element.</text>
</comment>
<keyword evidence="3 6" id="KW-0815">Transposition</keyword>
<accession>A0A212PVQ7</accession>
<evidence type="ECO:0000256" key="2">
    <source>
        <dbReference type="ARBA" id="ARBA00010961"/>
    </source>
</evidence>
<sequence length="140" mass="16261">DFVSYKDRRAVASALKQIYRAKDAAAGERELDAFADGPWGRKYPAIAQSWRRHWSEVIPFFAFPDDVRRIIYTTNSIESLNAKLRRAVRARGHFPTDDSVTKLLYLVLNLAQKEWKMPPREWVMAKAQFAILFPDRFSLA</sequence>
<feature type="non-terminal residue" evidence="7">
    <location>
        <position position="1"/>
    </location>
</feature>
<name>A0A212PVQ7_RHOAC</name>
<dbReference type="GO" id="GO:0006313">
    <property type="term" value="P:DNA transposition"/>
    <property type="evidence" value="ECO:0007669"/>
    <property type="project" value="UniProtKB-UniRule"/>
</dbReference>
<dbReference type="GO" id="GO:0004803">
    <property type="term" value="F:transposase activity"/>
    <property type="evidence" value="ECO:0007669"/>
    <property type="project" value="UniProtKB-UniRule"/>
</dbReference>
<evidence type="ECO:0000256" key="6">
    <source>
        <dbReference type="RuleBase" id="RU365089"/>
    </source>
</evidence>
<evidence type="ECO:0000256" key="4">
    <source>
        <dbReference type="ARBA" id="ARBA00023125"/>
    </source>
</evidence>
<dbReference type="Pfam" id="PF00872">
    <property type="entry name" value="Transposase_mut"/>
    <property type="match status" value="1"/>
</dbReference>
<evidence type="ECO:0000256" key="5">
    <source>
        <dbReference type="ARBA" id="ARBA00023172"/>
    </source>
</evidence>
<dbReference type="PANTHER" id="PTHR33217">
    <property type="entry name" value="TRANSPOSASE FOR INSERTION SEQUENCE ELEMENT IS1081"/>
    <property type="match status" value="1"/>
</dbReference>
<dbReference type="InterPro" id="IPR001207">
    <property type="entry name" value="Transposase_mutator"/>
</dbReference>
<protein>
    <recommendedName>
        <fullName evidence="6">Mutator family transposase</fullName>
    </recommendedName>
</protein>
<dbReference type="PANTHER" id="PTHR33217:SF8">
    <property type="entry name" value="MUTATOR FAMILY TRANSPOSASE"/>
    <property type="match status" value="1"/>
</dbReference>
<keyword evidence="4 6" id="KW-0238">DNA-binding</keyword>
<keyword evidence="8" id="KW-1185">Reference proteome</keyword>
<keyword evidence="5 6" id="KW-0233">DNA recombination</keyword>
<evidence type="ECO:0000313" key="7">
    <source>
        <dbReference type="EMBL" id="SNB50916.1"/>
    </source>
</evidence>